<feature type="region of interest" description="Disordered" evidence="1">
    <location>
        <begin position="33"/>
        <end position="70"/>
    </location>
</feature>
<dbReference type="Proteomes" id="UP000219452">
    <property type="component" value="Unassembled WGS sequence"/>
</dbReference>
<dbReference type="AlphaFoldDB" id="A0A286G434"/>
<dbReference type="InterPro" id="IPR012340">
    <property type="entry name" value="NA-bd_OB-fold"/>
</dbReference>
<protein>
    <submittedName>
        <fullName evidence="3">Cold-shock DNA-binding protein family</fullName>
    </submittedName>
</protein>
<dbReference type="InterPro" id="IPR011129">
    <property type="entry name" value="CSD"/>
</dbReference>
<accession>A0A286G434</accession>
<dbReference type="PROSITE" id="PS51857">
    <property type="entry name" value="CSD_2"/>
    <property type="match status" value="1"/>
</dbReference>
<dbReference type="GO" id="GO:0003677">
    <property type="term" value="F:DNA binding"/>
    <property type="evidence" value="ECO:0007669"/>
    <property type="project" value="UniProtKB-KW"/>
</dbReference>
<feature type="region of interest" description="Disordered" evidence="1">
    <location>
        <begin position="75"/>
        <end position="94"/>
    </location>
</feature>
<dbReference type="CDD" id="cd04458">
    <property type="entry name" value="CSP_CDS"/>
    <property type="match status" value="1"/>
</dbReference>
<keyword evidence="3" id="KW-0238">DNA-binding</keyword>
<feature type="compositionally biased region" description="Basic and acidic residues" evidence="1">
    <location>
        <begin position="50"/>
        <end position="60"/>
    </location>
</feature>
<evidence type="ECO:0000256" key="1">
    <source>
        <dbReference type="SAM" id="MobiDB-lite"/>
    </source>
</evidence>
<evidence type="ECO:0000313" key="3">
    <source>
        <dbReference type="EMBL" id="SOD90248.1"/>
    </source>
</evidence>
<name>A0A286G434_9BACT</name>
<dbReference type="Gene3D" id="2.40.50.140">
    <property type="entry name" value="Nucleic acid-binding proteins"/>
    <property type="match status" value="1"/>
</dbReference>
<dbReference type="SUPFAM" id="SSF50249">
    <property type="entry name" value="Nucleic acid-binding proteins"/>
    <property type="match status" value="1"/>
</dbReference>
<gene>
    <name evidence="3" type="ORF">SAMN06269250_3351</name>
</gene>
<reference evidence="4" key="1">
    <citation type="submission" date="2017-09" db="EMBL/GenBank/DDBJ databases">
        <authorList>
            <person name="Varghese N."/>
            <person name="Submissions S."/>
        </authorList>
    </citation>
    <scope>NUCLEOTIDE SEQUENCE [LARGE SCALE GENOMIC DNA]</scope>
    <source>
        <strain evidence="4">DSM 29961</strain>
    </source>
</reference>
<dbReference type="SMART" id="SM00357">
    <property type="entry name" value="CSP"/>
    <property type="match status" value="1"/>
</dbReference>
<feature type="domain" description="CSD" evidence="2">
    <location>
        <begin position="115"/>
        <end position="176"/>
    </location>
</feature>
<dbReference type="InterPro" id="IPR002059">
    <property type="entry name" value="CSP_DNA-bd"/>
</dbReference>
<proteinExistence type="predicted"/>
<dbReference type="EMBL" id="OCNH01000002">
    <property type="protein sequence ID" value="SOD90248.1"/>
    <property type="molecule type" value="Genomic_DNA"/>
</dbReference>
<evidence type="ECO:0000259" key="2">
    <source>
        <dbReference type="PROSITE" id="PS51857"/>
    </source>
</evidence>
<sequence length="179" mass="20212">MDSHVFTLSGQALYQYRAFPGILTSYELNQGMETFSKKEKEKARQKKRKDKEEKREDRKANATKGLGLDDMLAYVDENGNISSTPPDPRKKKRIDQEDIQIGVAKQQAGEPQDLVRQGVVTFFNDSKGYGFIRDLQSQESIFVHINGVKEPIGEQDKVTFTTEMTPKGPNAVDVKKLVA</sequence>
<keyword evidence="4" id="KW-1185">Reference proteome</keyword>
<dbReference type="Pfam" id="PF00313">
    <property type="entry name" value="CSD"/>
    <property type="match status" value="1"/>
</dbReference>
<evidence type="ECO:0000313" key="4">
    <source>
        <dbReference type="Proteomes" id="UP000219452"/>
    </source>
</evidence>
<organism evidence="3 4">
    <name type="scientific">Spirosoma fluviale</name>
    <dbReference type="NCBI Taxonomy" id="1597977"/>
    <lineage>
        <taxon>Bacteria</taxon>
        <taxon>Pseudomonadati</taxon>
        <taxon>Bacteroidota</taxon>
        <taxon>Cytophagia</taxon>
        <taxon>Cytophagales</taxon>
        <taxon>Cytophagaceae</taxon>
        <taxon>Spirosoma</taxon>
    </lineage>
</organism>
<dbReference type="GO" id="GO:0005829">
    <property type="term" value="C:cytosol"/>
    <property type="evidence" value="ECO:0007669"/>
    <property type="project" value="UniProtKB-ARBA"/>
</dbReference>